<reference evidence="3 4" key="1">
    <citation type="submission" date="2020-07" db="EMBL/GenBank/DDBJ databases">
        <authorList>
            <person name="Feng X."/>
        </authorList>
    </citation>
    <scope>NUCLEOTIDE SEQUENCE [LARGE SCALE GENOMIC DNA]</scope>
    <source>
        <strain evidence="3 4">JCM14086</strain>
    </source>
</reference>
<dbReference type="EMBL" id="JACHVA010000012">
    <property type="protein sequence ID" value="MBC2600317.1"/>
    <property type="molecule type" value="Genomic_DNA"/>
</dbReference>
<dbReference type="FunFam" id="3.40.50.720:FF:000121">
    <property type="entry name" value="Prostaglandin reductase 2"/>
    <property type="match status" value="1"/>
</dbReference>
<dbReference type="GO" id="GO:0016628">
    <property type="term" value="F:oxidoreductase activity, acting on the CH-CH group of donors, NAD or NADP as acceptor"/>
    <property type="evidence" value="ECO:0007669"/>
    <property type="project" value="InterPro"/>
</dbReference>
<dbReference type="InterPro" id="IPR041694">
    <property type="entry name" value="ADH_N_2"/>
</dbReference>
<dbReference type="InterPro" id="IPR036291">
    <property type="entry name" value="NAD(P)-bd_dom_sf"/>
</dbReference>
<dbReference type="Proteomes" id="UP000525652">
    <property type="component" value="Unassembled WGS sequence"/>
</dbReference>
<dbReference type="Gene3D" id="3.90.180.10">
    <property type="entry name" value="Medium-chain alcohol dehydrogenases, catalytic domain"/>
    <property type="match status" value="1"/>
</dbReference>
<name>A0A7X1AV02_9BACT</name>
<evidence type="ECO:0000256" key="1">
    <source>
        <dbReference type="ARBA" id="ARBA00023002"/>
    </source>
</evidence>
<comment type="caution">
    <text evidence="3">The sequence shown here is derived from an EMBL/GenBank/DDBJ whole genome shotgun (WGS) entry which is preliminary data.</text>
</comment>
<dbReference type="AlphaFoldDB" id="A0A7X1AV02"/>
<dbReference type="CDD" id="cd05288">
    <property type="entry name" value="PGDH"/>
    <property type="match status" value="1"/>
</dbReference>
<dbReference type="Gene3D" id="3.40.50.720">
    <property type="entry name" value="NAD(P)-binding Rossmann-like Domain"/>
    <property type="match status" value="1"/>
</dbReference>
<dbReference type="SUPFAM" id="SSF50129">
    <property type="entry name" value="GroES-like"/>
    <property type="match status" value="2"/>
</dbReference>
<dbReference type="InterPro" id="IPR045010">
    <property type="entry name" value="MDR_fam"/>
</dbReference>
<dbReference type="SUPFAM" id="SSF51735">
    <property type="entry name" value="NAD(P)-binding Rossmann-fold domains"/>
    <property type="match status" value="1"/>
</dbReference>
<protein>
    <submittedName>
        <fullName evidence="3">NADP-dependent oxidoreductase</fullName>
    </submittedName>
</protein>
<accession>A0A7X1AV02</accession>
<gene>
    <name evidence="3" type="ORF">H5P30_00820</name>
</gene>
<dbReference type="InterPro" id="IPR020843">
    <property type="entry name" value="ER"/>
</dbReference>
<sequence length="331" mass="35572">MNQVITLAKRPVGKPSMSDFSLTTEDKPSPADGEILLHAAYVSVDPYMRGRMSDAESYIHPFEVNKPIEGLAVAEVVESKNSDFEAGDFVVGFLAWKEYQVSQGKGLRKVDADIAPLSAYLGILGMTGLTAYLGLSEIGKPQEGETLVVSGAAGAVGSVAGQIGKIQGCRVVGIAGSDEKVAKLTSEFGFDAAINYNTTDDMATAIAENCPDGVDVYFDNVAGEISDGVHQNMNRFGRIINCGAISGYNDTSVPTGPRVEMMLIKKSLLMQGFIVGNYEDKFPKASKQLAEWLGEEKLKFSETVVEGFENIPKAFLDLFEGKNRGKMVVKI</sequence>
<proteinExistence type="predicted"/>
<dbReference type="SMART" id="SM00829">
    <property type="entry name" value="PKS_ER"/>
    <property type="match status" value="1"/>
</dbReference>
<dbReference type="PANTHER" id="PTHR43205:SF7">
    <property type="entry name" value="PROSTAGLANDIN REDUCTASE 1"/>
    <property type="match status" value="1"/>
</dbReference>
<dbReference type="Pfam" id="PF00107">
    <property type="entry name" value="ADH_zinc_N"/>
    <property type="match status" value="1"/>
</dbReference>
<evidence type="ECO:0000313" key="3">
    <source>
        <dbReference type="EMBL" id="MBC2600317.1"/>
    </source>
</evidence>
<feature type="domain" description="Enoyl reductase (ER)" evidence="2">
    <location>
        <begin position="15"/>
        <end position="329"/>
    </location>
</feature>
<keyword evidence="4" id="KW-1185">Reference proteome</keyword>
<dbReference type="InterPro" id="IPR011032">
    <property type="entry name" value="GroES-like_sf"/>
</dbReference>
<keyword evidence="1" id="KW-0560">Oxidoreductase</keyword>
<dbReference type="PANTHER" id="PTHR43205">
    <property type="entry name" value="PROSTAGLANDIN REDUCTASE"/>
    <property type="match status" value="1"/>
</dbReference>
<evidence type="ECO:0000313" key="4">
    <source>
        <dbReference type="Proteomes" id="UP000525652"/>
    </source>
</evidence>
<dbReference type="RefSeq" id="WP_185691068.1">
    <property type="nucleotide sequence ID" value="NZ_JACHVA010000012.1"/>
</dbReference>
<organism evidence="3 4">
    <name type="scientific">Puniceicoccus vermicola</name>
    <dbReference type="NCBI Taxonomy" id="388746"/>
    <lineage>
        <taxon>Bacteria</taxon>
        <taxon>Pseudomonadati</taxon>
        <taxon>Verrucomicrobiota</taxon>
        <taxon>Opitutia</taxon>
        <taxon>Puniceicoccales</taxon>
        <taxon>Puniceicoccaceae</taxon>
        <taxon>Puniceicoccus</taxon>
    </lineage>
</organism>
<evidence type="ECO:0000259" key="2">
    <source>
        <dbReference type="SMART" id="SM00829"/>
    </source>
</evidence>
<dbReference type="InterPro" id="IPR013149">
    <property type="entry name" value="ADH-like_C"/>
</dbReference>
<dbReference type="Pfam" id="PF16884">
    <property type="entry name" value="ADH_N_2"/>
    <property type="match status" value="1"/>
</dbReference>